<dbReference type="AntiFam" id="ANF00014">
    <property type="entry name" value="tRNA translation"/>
</dbReference>
<proteinExistence type="predicted"/>
<accession>A0A381Q493</accession>
<sequence length="30" mass="3119">VVGATGFEPATARPPGVCATRLRYAPIPHI</sequence>
<organism evidence="1">
    <name type="scientific">marine metagenome</name>
    <dbReference type="NCBI Taxonomy" id="408172"/>
    <lineage>
        <taxon>unclassified sequences</taxon>
        <taxon>metagenomes</taxon>
        <taxon>ecological metagenomes</taxon>
    </lineage>
</organism>
<reference evidence="1" key="1">
    <citation type="submission" date="2018-05" db="EMBL/GenBank/DDBJ databases">
        <authorList>
            <person name="Lanie J.A."/>
            <person name="Ng W.-L."/>
            <person name="Kazmierczak K.M."/>
            <person name="Andrzejewski T.M."/>
            <person name="Davidsen T.M."/>
            <person name="Wayne K.J."/>
            <person name="Tettelin H."/>
            <person name="Glass J.I."/>
            <person name="Rusch D."/>
            <person name="Podicherti R."/>
            <person name="Tsui H.-C.T."/>
            <person name="Winkler M.E."/>
        </authorList>
    </citation>
    <scope>NUCLEOTIDE SEQUENCE</scope>
</reference>
<dbReference type="EMBL" id="UINC01001188">
    <property type="protein sequence ID" value="SUZ73724.1"/>
    <property type="molecule type" value="Genomic_DNA"/>
</dbReference>
<protein>
    <submittedName>
        <fullName evidence="1">Uncharacterized protein</fullName>
    </submittedName>
</protein>
<gene>
    <name evidence="1" type="ORF">METZ01_LOCUS26578</name>
</gene>
<evidence type="ECO:0000313" key="1">
    <source>
        <dbReference type="EMBL" id="SUZ73724.1"/>
    </source>
</evidence>
<feature type="non-terminal residue" evidence="1">
    <location>
        <position position="1"/>
    </location>
</feature>
<dbReference type="AlphaFoldDB" id="A0A381Q493"/>
<name>A0A381Q493_9ZZZZ</name>